<feature type="region of interest" description="Disordered" evidence="1">
    <location>
        <begin position="175"/>
        <end position="195"/>
    </location>
</feature>
<organism evidence="3 4">
    <name type="scientific">Candidatus Collierbacteria bacterium RIFOXYB1_FULL_49_13</name>
    <dbReference type="NCBI Taxonomy" id="1817728"/>
    <lineage>
        <taxon>Bacteria</taxon>
        <taxon>Candidatus Collieribacteriota</taxon>
    </lineage>
</organism>
<dbReference type="AlphaFoldDB" id="A0A1F5FIV3"/>
<evidence type="ECO:0000313" key="3">
    <source>
        <dbReference type="EMBL" id="OGD79502.1"/>
    </source>
</evidence>
<dbReference type="Proteomes" id="UP000176682">
    <property type="component" value="Unassembled WGS sequence"/>
</dbReference>
<gene>
    <name evidence="3" type="ORF">A2368_03785</name>
</gene>
<comment type="caution">
    <text evidence="3">The sequence shown here is derived from an EMBL/GenBank/DDBJ whole genome shotgun (WGS) entry which is preliminary data.</text>
</comment>
<name>A0A1F5FIV3_9BACT</name>
<evidence type="ECO:0000256" key="1">
    <source>
        <dbReference type="SAM" id="MobiDB-lite"/>
    </source>
</evidence>
<accession>A0A1F5FIV3</accession>
<dbReference type="EMBL" id="MFAM01000019">
    <property type="protein sequence ID" value="OGD79502.1"/>
    <property type="molecule type" value="Genomic_DNA"/>
</dbReference>
<proteinExistence type="predicted"/>
<feature type="region of interest" description="Disordered" evidence="1">
    <location>
        <begin position="1"/>
        <end position="115"/>
    </location>
</feature>
<keyword evidence="2" id="KW-0812">Transmembrane</keyword>
<evidence type="ECO:0000256" key="2">
    <source>
        <dbReference type="SAM" id="Phobius"/>
    </source>
</evidence>
<keyword evidence="2" id="KW-0472">Membrane</keyword>
<sequence length="370" mass="39477">MYTINMDPNQDTNPATVPTFDSPPTPTPEPVASEPRLTDPVMPETSPQTPSAEVTEARSPATAVAPPPEKPVIPSASRLPAGRQEGSLHSGRDDNSVIPDSIRNLPSPLTPPPTPRPAALPANVPSAIPFKLGLIIGVALIVIGSTAAAAFLYVQNKSLNSKLSAIQDTLKQRELTATPTPSSPVPSPEEDLNTTVTPASMSTKLNTILPFATKESPTAQLLMITNANILDAATPYKFWFRRAPNTRNYFVIEQIGSETPTLLTQANVTPDNNIPDLIKEHNDGTLGIDAGTALDIAKTTVLADYTTVSPTLVSVKFVRSGATNSAIKEMNIWQLVIKYPTDAKLADVVVQIDANTKDIVFTNVPEKPTK</sequence>
<feature type="compositionally biased region" description="Polar residues" evidence="1">
    <location>
        <begin position="1"/>
        <end position="16"/>
    </location>
</feature>
<keyword evidence="2" id="KW-1133">Transmembrane helix</keyword>
<feature type="transmembrane region" description="Helical" evidence="2">
    <location>
        <begin position="132"/>
        <end position="154"/>
    </location>
</feature>
<reference evidence="3 4" key="1">
    <citation type="journal article" date="2016" name="Nat. Commun.">
        <title>Thousands of microbial genomes shed light on interconnected biogeochemical processes in an aquifer system.</title>
        <authorList>
            <person name="Anantharaman K."/>
            <person name="Brown C.T."/>
            <person name="Hug L.A."/>
            <person name="Sharon I."/>
            <person name="Castelle C.J."/>
            <person name="Probst A.J."/>
            <person name="Thomas B.C."/>
            <person name="Singh A."/>
            <person name="Wilkins M.J."/>
            <person name="Karaoz U."/>
            <person name="Brodie E.L."/>
            <person name="Williams K.H."/>
            <person name="Hubbard S.S."/>
            <person name="Banfield J.F."/>
        </authorList>
    </citation>
    <scope>NUCLEOTIDE SEQUENCE [LARGE SCALE GENOMIC DNA]</scope>
</reference>
<evidence type="ECO:0000313" key="4">
    <source>
        <dbReference type="Proteomes" id="UP000176682"/>
    </source>
</evidence>
<protein>
    <submittedName>
        <fullName evidence="3">Uncharacterized protein</fullName>
    </submittedName>
</protein>